<gene>
    <name evidence="1" type="ORF">FA10DRAFT_8763</name>
</gene>
<proteinExistence type="predicted"/>
<evidence type="ECO:0000313" key="1">
    <source>
        <dbReference type="EMBL" id="PWN92877.1"/>
    </source>
</evidence>
<keyword evidence="2" id="KW-1185">Reference proteome</keyword>
<dbReference type="AlphaFoldDB" id="A0A316YTY0"/>
<dbReference type="EMBL" id="KZ819634">
    <property type="protein sequence ID" value="PWN92877.1"/>
    <property type="molecule type" value="Genomic_DNA"/>
</dbReference>
<reference evidence="1 2" key="1">
    <citation type="journal article" date="2018" name="Mol. Biol. Evol.">
        <title>Broad Genomic Sampling Reveals a Smut Pathogenic Ancestry of the Fungal Clade Ustilaginomycotina.</title>
        <authorList>
            <person name="Kijpornyongpan T."/>
            <person name="Mondo S.J."/>
            <person name="Barry K."/>
            <person name="Sandor L."/>
            <person name="Lee J."/>
            <person name="Lipzen A."/>
            <person name="Pangilinan J."/>
            <person name="LaButti K."/>
            <person name="Hainaut M."/>
            <person name="Henrissat B."/>
            <person name="Grigoriev I.V."/>
            <person name="Spatafora J.W."/>
            <person name="Aime M.C."/>
        </authorList>
    </citation>
    <scope>NUCLEOTIDE SEQUENCE [LARGE SCALE GENOMIC DNA]</scope>
    <source>
        <strain evidence="1 2">MCA 4198</strain>
    </source>
</reference>
<accession>A0A316YTY0</accession>
<organism evidence="1 2">
    <name type="scientific">Acaromyces ingoldii</name>
    <dbReference type="NCBI Taxonomy" id="215250"/>
    <lineage>
        <taxon>Eukaryota</taxon>
        <taxon>Fungi</taxon>
        <taxon>Dikarya</taxon>
        <taxon>Basidiomycota</taxon>
        <taxon>Ustilaginomycotina</taxon>
        <taxon>Exobasidiomycetes</taxon>
        <taxon>Exobasidiales</taxon>
        <taxon>Cryptobasidiaceae</taxon>
        <taxon>Acaromyces</taxon>
    </lineage>
</organism>
<dbReference type="Pfam" id="PF13092">
    <property type="entry name" value="CENP-L"/>
    <property type="match status" value="1"/>
</dbReference>
<dbReference type="InterPro" id="IPR025204">
    <property type="entry name" value="CENP-L"/>
</dbReference>
<protein>
    <submittedName>
        <fullName evidence="1">Uncharacterized protein</fullName>
    </submittedName>
</protein>
<dbReference type="OrthoDB" id="2550826at2759"/>
<evidence type="ECO:0000313" key="2">
    <source>
        <dbReference type="Proteomes" id="UP000245768"/>
    </source>
</evidence>
<dbReference type="RefSeq" id="XP_025380075.1">
    <property type="nucleotide sequence ID" value="XM_025525751.1"/>
</dbReference>
<dbReference type="GeneID" id="37047667"/>
<dbReference type="InParanoid" id="A0A316YTY0"/>
<dbReference type="Proteomes" id="UP000245768">
    <property type="component" value="Unassembled WGS sequence"/>
</dbReference>
<sequence>MLLNRTLYLHSLSPLHIPPPLRQHRGGGGTGPQAAANSVLTTQQLDIIGKELSSYLSIRLNDSLLIAPASEEGPSRRAEGIGADRLKSVQAGFLSLEEGEPLQRYLSAVRQADEDDDAENEREQGQRRMAWAIEIQIKAAPVFLPSGRMRDRRVELAHLVFLPGARKNHYPLVLSKAPSASALTSTSADDIDGATAAAASSLTARALIAHAFDYMSKRFDCRLTSSTALSSLRGPNMVRLAEAILSSTYAQIQRRRDDLDEEDRPSPPVELTFALPNQVLVDEASNKRKRGPNPRLATLSLTVPWRICRQLLVQEEANGEAVTQRKRLLLPALARYVEEHTSISTDQLSLVRMSIAAVSIGSPLSGGGLTTIAMAAGAGAGGETEAVATEMSSNTFSEPTRTTGSGAPSLGVRLKIAPLKLPDVASSFAADDDRPGVSIKDVDSWRIQDVLTELLDAAVRESW</sequence>
<name>A0A316YTY0_9BASI</name>